<proteinExistence type="predicted"/>
<protein>
    <submittedName>
        <fullName evidence="1">Uncharacterized protein</fullName>
    </submittedName>
</protein>
<evidence type="ECO:0000313" key="1">
    <source>
        <dbReference type="EMBL" id="KXB29269.1"/>
    </source>
</evidence>
<dbReference type="STRING" id="281362.AT959_14940"/>
<keyword evidence="2" id="KW-1185">Reference proteome</keyword>
<sequence length="538" mass="56164">MIGQAAKVGAGYGAVAGAGDSKARDAMGISKDIAAGALGGAVLGPVVAGGVGAAGAAAKGLTGIATKAAEGTRFADAVANQGIIPAASQSAKAEAAQKIAQAIERDAGGRGVLTNPMDVIAARQSKLGPEATIADAGGQNTRQLLDTLATLPGKTKDVAERLIHTRQAGRADRLIGAAESGLGTNGARLPQTLEALDSARKEAAGPLYDRVRQTTLAVDPVLESLLERSSNSFGFAKRIAEANGQKFTLLEGSPGVDALMRPQQKVAPLSQLDTLKRSLYDLEQSHVNPETGRLNELGNAYKDLRRDLVAKIDSMTADQSGVSFYKQARDAYAGLTELRAAANLGNQAMSKDAWKISQMTDGMSDSELQAFRIGAFESLRKKLGVESGQTQVLKMWRDTATAEKLRELFGDQKSFRQFAADVTKEARLKRLESVGRGSQTASRAAGLGDLDMSVVTEAGNAARSAATGNVSGLVNAATKAWNRVATPEPVRDEMGRLLTAKGEQGAKNLTEIRGIVQQILEERAKRAAQAGAFSGSQQ</sequence>
<comment type="caution">
    <text evidence="1">The sequence shown here is derived from an EMBL/GenBank/DDBJ whole genome shotgun (WGS) entry which is preliminary data.</text>
</comment>
<dbReference type="AlphaFoldDB" id="A0A133XEA8"/>
<gene>
    <name evidence="1" type="ORF">AT959_14940</name>
</gene>
<evidence type="ECO:0000313" key="2">
    <source>
        <dbReference type="Proteomes" id="UP000070186"/>
    </source>
</evidence>
<accession>A0A133XEA8</accession>
<reference evidence="1 2" key="1">
    <citation type="submission" date="2015-12" db="EMBL/GenBank/DDBJ databases">
        <title>Nitrous oxide reduction kinetics distinguish bacteria harboring typical versus atypical NosZ.</title>
        <authorList>
            <person name="Yoon S."/>
            <person name="Nissen S."/>
            <person name="Park D."/>
            <person name="Sanford R.A."/>
            <person name="Loeffler F.E."/>
        </authorList>
    </citation>
    <scope>NUCLEOTIDE SEQUENCE [LARGE SCALE GENOMIC DNA]</scope>
    <source>
        <strain evidence="1 2">ATCC BAA-841</strain>
    </source>
</reference>
<name>A0A133XEA8_9RHOO</name>
<dbReference type="Proteomes" id="UP000070186">
    <property type="component" value="Unassembled WGS sequence"/>
</dbReference>
<dbReference type="EMBL" id="LODL01000035">
    <property type="protein sequence ID" value="KXB29269.1"/>
    <property type="molecule type" value="Genomic_DNA"/>
</dbReference>
<organism evidence="1 2">
    <name type="scientific">Dechloromonas denitrificans</name>
    <dbReference type="NCBI Taxonomy" id="281362"/>
    <lineage>
        <taxon>Bacteria</taxon>
        <taxon>Pseudomonadati</taxon>
        <taxon>Pseudomonadota</taxon>
        <taxon>Betaproteobacteria</taxon>
        <taxon>Rhodocyclales</taxon>
        <taxon>Azonexaceae</taxon>
        <taxon>Dechloromonas</taxon>
    </lineage>
</organism>